<comment type="caution">
    <text evidence="2">The sequence shown here is derived from an EMBL/GenBank/DDBJ whole genome shotgun (WGS) entry which is preliminary data.</text>
</comment>
<protein>
    <recommendedName>
        <fullName evidence="4">Cleaved Adhesin Domain</fullName>
    </recommendedName>
</protein>
<keyword evidence="3" id="KW-1185">Reference proteome</keyword>
<dbReference type="Proteomes" id="UP001597118">
    <property type="component" value="Unassembled WGS sequence"/>
</dbReference>
<evidence type="ECO:0000313" key="2">
    <source>
        <dbReference type="EMBL" id="MFD1630377.1"/>
    </source>
</evidence>
<evidence type="ECO:0008006" key="4">
    <source>
        <dbReference type="Google" id="ProtNLM"/>
    </source>
</evidence>
<organism evidence="2 3">
    <name type="scientific">Pseudopedobacter beijingensis</name>
    <dbReference type="NCBI Taxonomy" id="1207056"/>
    <lineage>
        <taxon>Bacteria</taxon>
        <taxon>Pseudomonadati</taxon>
        <taxon>Bacteroidota</taxon>
        <taxon>Sphingobacteriia</taxon>
        <taxon>Sphingobacteriales</taxon>
        <taxon>Sphingobacteriaceae</taxon>
        <taxon>Pseudopedobacter</taxon>
    </lineage>
</organism>
<proteinExistence type="predicted"/>
<feature type="signal peptide" evidence="1">
    <location>
        <begin position="1"/>
        <end position="19"/>
    </location>
</feature>
<feature type="chain" id="PRO_5045890372" description="Cleaved Adhesin Domain" evidence="1">
    <location>
        <begin position="20"/>
        <end position="208"/>
    </location>
</feature>
<accession>A0ABW4IEG6</accession>
<evidence type="ECO:0000313" key="3">
    <source>
        <dbReference type="Proteomes" id="UP001597118"/>
    </source>
</evidence>
<dbReference type="RefSeq" id="WP_379662755.1">
    <property type="nucleotide sequence ID" value="NZ_JBHUDG010000016.1"/>
</dbReference>
<sequence length="208" mass="22701">MKKLLFIFLIICSVSKINAQILSWNFLSDVKGNERVSTSTTTDPNLEVSILSRGPGIKPEKATYSFASAFPVNQTKEDAIKDGAYYQFTVKAKKGYYVSLNALDVVLRIQNNAPQNYRWMYSTDGVTFTDLGTTDLKSSPTVNNGAPQPTLDLSSYKNLQGISSSQTITFRLYAWGGTNASANNGFRIGKSSATKPALALSGKVSKKK</sequence>
<name>A0ABW4IEG6_9SPHI</name>
<evidence type="ECO:0000256" key="1">
    <source>
        <dbReference type="SAM" id="SignalP"/>
    </source>
</evidence>
<gene>
    <name evidence="2" type="ORF">ACFSAH_10845</name>
</gene>
<keyword evidence="1" id="KW-0732">Signal</keyword>
<reference evidence="3" key="1">
    <citation type="journal article" date="2019" name="Int. J. Syst. Evol. Microbiol.">
        <title>The Global Catalogue of Microorganisms (GCM) 10K type strain sequencing project: providing services to taxonomists for standard genome sequencing and annotation.</title>
        <authorList>
            <consortium name="The Broad Institute Genomics Platform"/>
            <consortium name="The Broad Institute Genome Sequencing Center for Infectious Disease"/>
            <person name="Wu L."/>
            <person name="Ma J."/>
        </authorList>
    </citation>
    <scope>NUCLEOTIDE SEQUENCE [LARGE SCALE GENOMIC DNA]</scope>
    <source>
        <strain evidence="3">CCUG 53762</strain>
    </source>
</reference>
<dbReference type="EMBL" id="JBHUDG010000016">
    <property type="protein sequence ID" value="MFD1630377.1"/>
    <property type="molecule type" value="Genomic_DNA"/>
</dbReference>